<evidence type="ECO:0000256" key="5">
    <source>
        <dbReference type="ARBA" id="ARBA00022824"/>
    </source>
</evidence>
<dbReference type="PANTHER" id="PTHR13398:SF0">
    <property type="entry name" value="GDP-FUCOSE PROTEIN O-FUCOSYLTRANSFERASE 2"/>
    <property type="match status" value="1"/>
</dbReference>
<dbReference type="InterPro" id="IPR045130">
    <property type="entry name" value="OFUT2-like"/>
</dbReference>
<evidence type="ECO:0000256" key="7">
    <source>
        <dbReference type="ARBA" id="ARBA00023277"/>
    </source>
</evidence>
<evidence type="ECO:0000256" key="8">
    <source>
        <dbReference type="ARBA" id="ARBA00025803"/>
    </source>
</evidence>
<reference evidence="14" key="1">
    <citation type="submission" date="2025-08" db="UniProtKB">
        <authorList>
            <consortium name="RefSeq"/>
        </authorList>
    </citation>
    <scope>IDENTIFICATION</scope>
    <source>
        <tissue evidence="14">Testes</tissue>
    </source>
</reference>
<dbReference type="Gene3D" id="3.40.50.11350">
    <property type="match status" value="1"/>
</dbReference>
<dbReference type="CDD" id="cd11296">
    <property type="entry name" value="O-FucT_like"/>
    <property type="match status" value="1"/>
</dbReference>
<comment type="catalytic activity">
    <reaction evidence="12">
        <text>L-seryl-[protein] + GDP-beta-L-fucose = 3-O-(alpha-L-fucosyl)-L-seryl-[protein] + GDP + H(+)</text>
        <dbReference type="Rhea" id="RHEA:63644"/>
        <dbReference type="Rhea" id="RHEA-COMP:9863"/>
        <dbReference type="Rhea" id="RHEA-COMP:17914"/>
        <dbReference type="ChEBI" id="CHEBI:15378"/>
        <dbReference type="ChEBI" id="CHEBI:29999"/>
        <dbReference type="ChEBI" id="CHEBI:57273"/>
        <dbReference type="ChEBI" id="CHEBI:58189"/>
        <dbReference type="ChEBI" id="CHEBI:189632"/>
        <dbReference type="EC" id="2.4.1.221"/>
    </reaction>
    <physiologicalReaction direction="left-to-right" evidence="12">
        <dbReference type="Rhea" id="RHEA:63645"/>
    </physiologicalReaction>
</comment>
<evidence type="ECO:0000313" key="13">
    <source>
        <dbReference type="Proteomes" id="UP000694865"/>
    </source>
</evidence>
<evidence type="ECO:0000256" key="12">
    <source>
        <dbReference type="ARBA" id="ARBA00048647"/>
    </source>
</evidence>
<dbReference type="RefSeq" id="XP_006825530.1">
    <property type="nucleotide sequence ID" value="XM_006825467.1"/>
</dbReference>
<dbReference type="EC" id="2.4.1.221" evidence="3"/>
<comment type="subcellular location">
    <subcellularLocation>
        <location evidence="1">Endoplasmic reticulum</location>
    </subcellularLocation>
</comment>
<dbReference type="PANTHER" id="PTHR13398">
    <property type="entry name" value="GDP-FUCOSE PROTEIN O-FUCOSYLTRANSFERASE 2"/>
    <property type="match status" value="1"/>
</dbReference>
<comment type="pathway">
    <text evidence="2">Protein modification; protein glycosylation.</text>
</comment>
<evidence type="ECO:0000256" key="1">
    <source>
        <dbReference type="ARBA" id="ARBA00004240"/>
    </source>
</evidence>
<dbReference type="InterPro" id="IPR019378">
    <property type="entry name" value="GDP-Fuc_O-FucTrfase"/>
</dbReference>
<evidence type="ECO:0000256" key="3">
    <source>
        <dbReference type="ARBA" id="ARBA00012196"/>
    </source>
</evidence>
<dbReference type="Pfam" id="PF10250">
    <property type="entry name" value="O-FucT"/>
    <property type="match status" value="1"/>
</dbReference>
<sequence>MDKDQQTPRRYLLPIQRSGGGGTNTQYFNFANAVMLAILTNRTIVLTPFFLHGGHTRGYIGSNMRSFNNTFNEQTLSRIVPVATIDEFKKHCQGSISVLSWERIEAKYMKTRETVFKNILKIKNLPLYDELNIIRGTPHPDAVASIHKDEPCLSIYRPHEMHANITVLNYDLEKHVHSHLIRSEKIQHYADTISKHICGGRPYLAFHWRNKTTENGCIFDRYEKQGNLNTSCTNRLPEVALLAEYASTAIADIMKKLKIHCIYVATPEWSKTILHMLGKQIPRVNIYSTSDIIDVEDLSSLRDDYYSLSLVEQEICYRADYFIASCKSHWSKFVMADRVVAGKNYTCTKNLPGLDDLQIARFIKDQSRRKK</sequence>
<gene>
    <name evidence="14" type="primary">LOC100368607</name>
</gene>
<name>A0ABM0MZT9_SACKO</name>
<evidence type="ECO:0000256" key="10">
    <source>
        <dbReference type="ARBA" id="ARBA00033083"/>
    </source>
</evidence>
<proteinExistence type="inferred from homology"/>
<evidence type="ECO:0000313" key="14">
    <source>
        <dbReference type="RefSeq" id="XP_006825530.1"/>
    </source>
</evidence>
<accession>A0ABM0MZT9</accession>
<evidence type="ECO:0000256" key="9">
    <source>
        <dbReference type="ARBA" id="ARBA00026232"/>
    </source>
</evidence>
<dbReference type="Proteomes" id="UP000694865">
    <property type="component" value="Unplaced"/>
</dbReference>
<keyword evidence="6" id="KW-0294">Fucose metabolism</keyword>
<dbReference type="GeneID" id="100368607"/>
<protein>
    <recommendedName>
        <fullName evidence="9">GDP-fucose protein O-fucosyltransferase 2</fullName>
        <ecNumber evidence="3">2.4.1.221</ecNumber>
    </recommendedName>
    <alternativeName>
        <fullName evidence="10">Peptide-O-fucosyltransferase 2</fullName>
    </alternativeName>
</protein>
<organism evidence="13 14">
    <name type="scientific">Saccoglossus kowalevskii</name>
    <name type="common">Acorn worm</name>
    <dbReference type="NCBI Taxonomy" id="10224"/>
    <lineage>
        <taxon>Eukaryota</taxon>
        <taxon>Metazoa</taxon>
        <taxon>Hemichordata</taxon>
        <taxon>Enteropneusta</taxon>
        <taxon>Harrimaniidae</taxon>
        <taxon>Saccoglossus</taxon>
    </lineage>
</organism>
<evidence type="ECO:0000256" key="6">
    <source>
        <dbReference type="ARBA" id="ARBA00023253"/>
    </source>
</evidence>
<comment type="catalytic activity">
    <reaction evidence="11">
        <text>L-threonyl-[protein] + GDP-beta-L-fucose = 3-O-(alpha-L-fucosyl)-L-threonyl-[protein] + GDP + H(+)</text>
        <dbReference type="Rhea" id="RHEA:70491"/>
        <dbReference type="Rhea" id="RHEA-COMP:11060"/>
        <dbReference type="Rhea" id="RHEA-COMP:17915"/>
        <dbReference type="ChEBI" id="CHEBI:15378"/>
        <dbReference type="ChEBI" id="CHEBI:30013"/>
        <dbReference type="ChEBI" id="CHEBI:57273"/>
        <dbReference type="ChEBI" id="CHEBI:58189"/>
        <dbReference type="ChEBI" id="CHEBI:189631"/>
        <dbReference type="EC" id="2.4.1.221"/>
    </reaction>
    <physiologicalReaction direction="left-to-right" evidence="11">
        <dbReference type="Rhea" id="RHEA:70492"/>
    </physiologicalReaction>
</comment>
<evidence type="ECO:0000256" key="2">
    <source>
        <dbReference type="ARBA" id="ARBA00004922"/>
    </source>
</evidence>
<keyword evidence="4" id="KW-0808">Transferase</keyword>
<comment type="similarity">
    <text evidence="8">Belongs to the glycosyltransferase 68 family.</text>
</comment>
<evidence type="ECO:0000256" key="4">
    <source>
        <dbReference type="ARBA" id="ARBA00022679"/>
    </source>
</evidence>
<evidence type="ECO:0000256" key="11">
    <source>
        <dbReference type="ARBA" id="ARBA00047273"/>
    </source>
</evidence>
<keyword evidence="5" id="KW-0256">Endoplasmic reticulum</keyword>
<keyword evidence="7" id="KW-0119">Carbohydrate metabolism</keyword>
<keyword evidence="13" id="KW-1185">Reference proteome</keyword>